<feature type="region of interest" description="Disordered" evidence="1">
    <location>
        <begin position="395"/>
        <end position="423"/>
    </location>
</feature>
<proteinExistence type="predicted"/>
<dbReference type="Pfam" id="PF10926">
    <property type="entry name" value="DUF2800"/>
    <property type="match status" value="1"/>
</dbReference>
<protein>
    <submittedName>
        <fullName evidence="2">DUF2800 domain-containing protein</fullName>
    </submittedName>
</protein>
<dbReference type="InterPro" id="IPR011604">
    <property type="entry name" value="PDDEXK-like_dom_sf"/>
</dbReference>
<reference evidence="2 3" key="1">
    <citation type="submission" date="2019-02" db="EMBL/GenBank/DDBJ databases">
        <title>The Batch Genome Submission of Acinetobacter spp. strains.</title>
        <authorList>
            <person name="Qin J."/>
            <person name="Hu Y."/>
            <person name="Ye H."/>
            <person name="Wei L."/>
            <person name="Feng Y."/>
            <person name="Zong Z."/>
        </authorList>
    </citation>
    <scope>NUCLEOTIDE SEQUENCE [LARGE SCALE GENOMIC DNA]</scope>
    <source>
        <strain evidence="2 3">WCHAW060049</strain>
    </source>
</reference>
<evidence type="ECO:0000313" key="2">
    <source>
        <dbReference type="EMBL" id="RZG47021.1"/>
    </source>
</evidence>
<dbReference type="Proteomes" id="UP000293863">
    <property type="component" value="Unassembled WGS sequence"/>
</dbReference>
<dbReference type="InterPro" id="IPR021229">
    <property type="entry name" value="DUF2800"/>
</dbReference>
<evidence type="ECO:0000313" key="3">
    <source>
        <dbReference type="Proteomes" id="UP000293863"/>
    </source>
</evidence>
<feature type="compositionally biased region" description="Polar residues" evidence="1">
    <location>
        <begin position="412"/>
        <end position="423"/>
    </location>
</feature>
<dbReference type="RefSeq" id="WP_130168395.1">
    <property type="nucleotide sequence ID" value="NZ_SGSQ01000009.1"/>
</dbReference>
<dbReference type="Gene3D" id="3.90.320.10">
    <property type="match status" value="1"/>
</dbReference>
<evidence type="ECO:0000256" key="1">
    <source>
        <dbReference type="SAM" id="MobiDB-lite"/>
    </source>
</evidence>
<name>A0A4Q7AJV6_9GAMM</name>
<gene>
    <name evidence="2" type="ORF">EXU28_07475</name>
</gene>
<organism evidence="2 3">
    <name type="scientific">Acinetobacter wuhouensis</name>
    <dbReference type="NCBI Taxonomy" id="1879050"/>
    <lineage>
        <taxon>Bacteria</taxon>
        <taxon>Pseudomonadati</taxon>
        <taxon>Pseudomonadota</taxon>
        <taxon>Gammaproteobacteria</taxon>
        <taxon>Moraxellales</taxon>
        <taxon>Moraxellaceae</taxon>
        <taxon>Acinetobacter</taxon>
    </lineage>
</organism>
<keyword evidence="3" id="KW-1185">Reference proteome</keyword>
<dbReference type="AlphaFoldDB" id="A0A4Q7AJV6"/>
<sequence>MTSHAKLSPSSAHRWMQCAGSMILEKDFPDSSSEHADEGTAAHFLASECLEQNKDATDFLNQEIAVLPQGAAWARDVWKITNPTKFTVDLEMSEYIQIYLDAVRSQATGNELLVEQRVDFSSFIGAENAFGTSDVIILTDDEIQVHDLKYGRGVKVNAEDNEQLNLYALGALNNFEAFGDFKQVRQVIHQPRLNHYSEAVCSVEELSVFASHVRASANAIASIQEYEAKDVNVYLNPGEKQCQWCKAKATCPALAKHVVETVIGDFEDLDNVDLNAQIDVATGEVTSLENNRLGKLFAAVPLIENWIKALSGAVHNKLHAGESVQGFKIVQGKQGNRAWSNDDEAEALFKSMRLKTEEMYNLKVISPTTAEKLKKENVIGPRQWSKVESLITRADGKPTVVPESDKRPALNLNPQNDFENLDA</sequence>
<comment type="caution">
    <text evidence="2">The sequence shown here is derived from an EMBL/GenBank/DDBJ whole genome shotgun (WGS) entry which is preliminary data.</text>
</comment>
<dbReference type="EMBL" id="SGSQ01000009">
    <property type="protein sequence ID" value="RZG47021.1"/>
    <property type="molecule type" value="Genomic_DNA"/>
</dbReference>
<accession>A0A4Q7AJV6</accession>